<reference evidence="2" key="1">
    <citation type="journal article" date="2014" name="Front. Microbiol.">
        <title>High frequency of phylogenetically diverse reductive dehalogenase-homologous genes in deep subseafloor sedimentary metagenomes.</title>
        <authorList>
            <person name="Kawai M."/>
            <person name="Futagami T."/>
            <person name="Toyoda A."/>
            <person name="Takaki Y."/>
            <person name="Nishi S."/>
            <person name="Hori S."/>
            <person name="Arai W."/>
            <person name="Tsubouchi T."/>
            <person name="Morono Y."/>
            <person name="Uchiyama I."/>
            <person name="Ito T."/>
            <person name="Fujiyama A."/>
            <person name="Inagaki F."/>
            <person name="Takami H."/>
        </authorList>
    </citation>
    <scope>NUCLEOTIDE SEQUENCE</scope>
    <source>
        <strain evidence="2">Expedition CK06-06</strain>
    </source>
</reference>
<name>X1JRU0_9ZZZZ</name>
<evidence type="ECO:0008006" key="3">
    <source>
        <dbReference type="Google" id="ProtNLM"/>
    </source>
</evidence>
<dbReference type="GO" id="GO:0008410">
    <property type="term" value="F:CoA-transferase activity"/>
    <property type="evidence" value="ECO:0007669"/>
    <property type="project" value="TreeGrafter"/>
</dbReference>
<protein>
    <recommendedName>
        <fullName evidence="3">CoA transferase</fullName>
    </recommendedName>
</protein>
<feature type="non-terminal residue" evidence="2">
    <location>
        <position position="296"/>
    </location>
</feature>
<dbReference type="PANTHER" id="PTHR48207">
    <property type="entry name" value="SUCCINATE--HYDROXYMETHYLGLUTARATE COA-TRANSFERASE"/>
    <property type="match status" value="1"/>
</dbReference>
<dbReference type="Pfam" id="PF02515">
    <property type="entry name" value="CoA_transf_3"/>
    <property type="match status" value="1"/>
</dbReference>
<dbReference type="InterPro" id="IPR050483">
    <property type="entry name" value="CoA-transferase_III_domain"/>
</dbReference>
<dbReference type="Gene3D" id="3.40.50.10540">
    <property type="entry name" value="Crotonobetainyl-coa:carnitine coa-transferase, domain 1"/>
    <property type="match status" value="1"/>
</dbReference>
<keyword evidence="1" id="KW-0808">Transferase</keyword>
<dbReference type="InterPro" id="IPR003673">
    <property type="entry name" value="CoA-Trfase_fam_III"/>
</dbReference>
<dbReference type="PANTHER" id="PTHR48207:SF3">
    <property type="entry name" value="SUCCINATE--HYDROXYMETHYLGLUTARATE COA-TRANSFERASE"/>
    <property type="match status" value="1"/>
</dbReference>
<proteinExistence type="predicted"/>
<evidence type="ECO:0000313" key="2">
    <source>
        <dbReference type="EMBL" id="GAH97446.1"/>
    </source>
</evidence>
<dbReference type="InterPro" id="IPR023606">
    <property type="entry name" value="CoA-Trfase_III_dom_1_sf"/>
</dbReference>
<sequence>MVTEHDSLLGGYRVVDLTDEKGHLCGKILGDFGADVIKVEKPGGDSSRNIGPFYKDIPHPEKSLFWFSTNTSKRGITLNIETVDGREILKRLVETADFVVESFQPGYMDDLGLGYSELKKAKPGIIVTSITPFGQTGPYARYQSTDLVGCAMGGLVRILGELGRPPVRMSCDPQAYFQASVHAALGSMVAHYHRVLTGEGQHVDVSMQEAVALSTMTAAEVYDLMKVNVVGTGQFFINPRPEPYGLLFLRFVFPCKDGHVVIYYVGGAAGLIQSSQALLDWANEEGMALELKGYDF</sequence>
<organism evidence="2">
    <name type="scientific">marine sediment metagenome</name>
    <dbReference type="NCBI Taxonomy" id="412755"/>
    <lineage>
        <taxon>unclassified sequences</taxon>
        <taxon>metagenomes</taxon>
        <taxon>ecological metagenomes</taxon>
    </lineage>
</organism>
<gene>
    <name evidence="2" type="ORF">S06H3_07230</name>
</gene>
<evidence type="ECO:0000256" key="1">
    <source>
        <dbReference type="ARBA" id="ARBA00022679"/>
    </source>
</evidence>
<dbReference type="SUPFAM" id="SSF89796">
    <property type="entry name" value="CoA-transferase family III (CaiB/BaiF)"/>
    <property type="match status" value="1"/>
</dbReference>
<accession>X1JRU0</accession>
<dbReference type="EMBL" id="BARV01002907">
    <property type="protein sequence ID" value="GAH97446.1"/>
    <property type="molecule type" value="Genomic_DNA"/>
</dbReference>
<dbReference type="AlphaFoldDB" id="X1JRU0"/>
<comment type="caution">
    <text evidence="2">The sequence shown here is derived from an EMBL/GenBank/DDBJ whole genome shotgun (WGS) entry which is preliminary data.</text>
</comment>